<proteinExistence type="inferred from homology"/>
<feature type="domain" description="UspA" evidence="2">
    <location>
        <begin position="2"/>
        <end position="146"/>
    </location>
</feature>
<dbReference type="InterPro" id="IPR006015">
    <property type="entry name" value="Universal_stress_UspA"/>
</dbReference>
<dbReference type="PANTHER" id="PTHR46268:SF6">
    <property type="entry name" value="UNIVERSAL STRESS PROTEIN UP12"/>
    <property type="match status" value="1"/>
</dbReference>
<dbReference type="Proteomes" id="UP001597357">
    <property type="component" value="Unassembled WGS sequence"/>
</dbReference>
<dbReference type="PANTHER" id="PTHR46268">
    <property type="entry name" value="STRESS RESPONSE PROTEIN NHAX"/>
    <property type="match status" value="1"/>
</dbReference>
<comment type="similarity">
    <text evidence="1">Belongs to the universal stress protein A family.</text>
</comment>
<name>A0ABW5SHS0_9FLAO</name>
<evidence type="ECO:0000313" key="4">
    <source>
        <dbReference type="Proteomes" id="UP001597357"/>
    </source>
</evidence>
<organism evidence="3 4">
    <name type="scientific">Mesonia sediminis</name>
    <dbReference type="NCBI Taxonomy" id="1703946"/>
    <lineage>
        <taxon>Bacteria</taxon>
        <taxon>Pseudomonadati</taxon>
        <taxon>Bacteroidota</taxon>
        <taxon>Flavobacteriia</taxon>
        <taxon>Flavobacteriales</taxon>
        <taxon>Flavobacteriaceae</taxon>
        <taxon>Mesonia</taxon>
    </lineage>
</organism>
<evidence type="ECO:0000313" key="3">
    <source>
        <dbReference type="EMBL" id="MFD2698687.1"/>
    </source>
</evidence>
<dbReference type="Pfam" id="PF00582">
    <property type="entry name" value="Usp"/>
    <property type="match status" value="1"/>
</dbReference>
<gene>
    <name evidence="3" type="ORF">ACFSQ0_11850</name>
</gene>
<sequence length="275" mass="31309">MQSILLLTDFSDNAYNALKYAVNLLGKSNCNFHLLTIEKPSSYITGELLAANPEDSIYSRVITDNKIKLNKLAEKLQKEISGFNGNFHSHVLFDGFISAIETSIDKYKIDTVVLGTNGASNLEETLFGSNALKVIRQVKVTSLIIPQHFNYKEMSSILFSEHQNDDLSKKDLNELAFIFREFQPQLHVLEINKNKNITNSEHNVLEKTSLQFVDYKIHRLSGIPAPYAIQAFCQLFKVDLHALFVKEESFIDRFIQKSQTSEISYQSTVPLLILR</sequence>
<dbReference type="EMBL" id="JBHULZ010000041">
    <property type="protein sequence ID" value="MFD2698687.1"/>
    <property type="molecule type" value="Genomic_DNA"/>
</dbReference>
<accession>A0ABW5SHS0</accession>
<keyword evidence="4" id="KW-1185">Reference proteome</keyword>
<dbReference type="PRINTS" id="PR01438">
    <property type="entry name" value="UNVRSLSTRESS"/>
</dbReference>
<reference evidence="4" key="1">
    <citation type="journal article" date="2019" name="Int. J. Syst. Evol. Microbiol.">
        <title>The Global Catalogue of Microorganisms (GCM) 10K type strain sequencing project: providing services to taxonomists for standard genome sequencing and annotation.</title>
        <authorList>
            <consortium name="The Broad Institute Genomics Platform"/>
            <consortium name="The Broad Institute Genome Sequencing Center for Infectious Disease"/>
            <person name="Wu L."/>
            <person name="Ma J."/>
        </authorList>
    </citation>
    <scope>NUCLEOTIDE SEQUENCE [LARGE SCALE GENOMIC DNA]</scope>
    <source>
        <strain evidence="4">KCTC 42255</strain>
    </source>
</reference>
<protein>
    <submittedName>
        <fullName evidence="3">Universal stress protein</fullName>
    </submittedName>
</protein>
<dbReference type="InterPro" id="IPR006016">
    <property type="entry name" value="UspA"/>
</dbReference>
<dbReference type="Gene3D" id="3.40.50.12370">
    <property type="match status" value="1"/>
</dbReference>
<evidence type="ECO:0000259" key="2">
    <source>
        <dbReference type="Pfam" id="PF00582"/>
    </source>
</evidence>
<dbReference type="RefSeq" id="WP_379048526.1">
    <property type="nucleotide sequence ID" value="NZ_JBHULZ010000041.1"/>
</dbReference>
<dbReference type="SUPFAM" id="SSF52402">
    <property type="entry name" value="Adenine nucleotide alpha hydrolases-like"/>
    <property type="match status" value="1"/>
</dbReference>
<evidence type="ECO:0000256" key="1">
    <source>
        <dbReference type="ARBA" id="ARBA00008791"/>
    </source>
</evidence>
<dbReference type="CDD" id="cd00293">
    <property type="entry name" value="USP-like"/>
    <property type="match status" value="1"/>
</dbReference>
<comment type="caution">
    <text evidence="3">The sequence shown here is derived from an EMBL/GenBank/DDBJ whole genome shotgun (WGS) entry which is preliminary data.</text>
</comment>